<dbReference type="PROSITE" id="PS50893">
    <property type="entry name" value="ABC_TRANSPORTER_2"/>
    <property type="match status" value="1"/>
</dbReference>
<dbReference type="Gene3D" id="3.40.50.300">
    <property type="entry name" value="P-loop containing nucleotide triphosphate hydrolases"/>
    <property type="match status" value="1"/>
</dbReference>
<proteinExistence type="predicted"/>
<keyword evidence="3 9" id="KW-0500">Molybdenum</keyword>
<evidence type="ECO:0000256" key="2">
    <source>
        <dbReference type="ARBA" id="ARBA00022475"/>
    </source>
</evidence>
<dbReference type="InterPro" id="IPR027417">
    <property type="entry name" value="P-loop_NTPase"/>
</dbReference>
<dbReference type="GO" id="GO:0016020">
    <property type="term" value="C:membrane"/>
    <property type="evidence" value="ECO:0007669"/>
    <property type="project" value="InterPro"/>
</dbReference>
<keyword evidence="8" id="KW-0472">Membrane</keyword>
<keyword evidence="7" id="KW-1278">Translocase</keyword>
<keyword evidence="5" id="KW-0547">Nucleotide-binding</keyword>
<dbReference type="InterPro" id="IPR050334">
    <property type="entry name" value="Molybdenum_import_ModC"/>
</dbReference>
<dbReference type="PROSITE" id="PS00211">
    <property type="entry name" value="ABC_TRANSPORTER_1"/>
    <property type="match status" value="1"/>
</dbReference>
<dbReference type="EMBL" id="NIPW01000005">
    <property type="protein sequence ID" value="OWJ80295.1"/>
    <property type="molecule type" value="Genomic_DNA"/>
</dbReference>
<dbReference type="PANTHER" id="PTHR43514">
    <property type="entry name" value="ABC TRANSPORTER I FAMILY MEMBER 10"/>
    <property type="match status" value="1"/>
</dbReference>
<evidence type="ECO:0000256" key="9">
    <source>
        <dbReference type="PROSITE-ProRule" id="PRU01213"/>
    </source>
</evidence>
<accession>A0A212AFP0</accession>
<dbReference type="Gene3D" id="2.40.50.100">
    <property type="match status" value="1"/>
</dbReference>
<evidence type="ECO:0000256" key="7">
    <source>
        <dbReference type="ARBA" id="ARBA00022967"/>
    </source>
</evidence>
<dbReference type="InterPro" id="IPR004606">
    <property type="entry name" value="Mop_domain"/>
</dbReference>
<dbReference type="GO" id="GO:0015098">
    <property type="term" value="F:molybdate ion transmembrane transporter activity"/>
    <property type="evidence" value="ECO:0007669"/>
    <property type="project" value="InterPro"/>
</dbReference>
<keyword evidence="2" id="KW-1003">Cell membrane</keyword>
<dbReference type="SMART" id="SM00382">
    <property type="entry name" value="AAA"/>
    <property type="match status" value="1"/>
</dbReference>
<evidence type="ECO:0000256" key="1">
    <source>
        <dbReference type="ARBA" id="ARBA00022448"/>
    </source>
</evidence>
<keyword evidence="4" id="KW-0997">Cell inner membrane</keyword>
<evidence type="ECO:0000256" key="8">
    <source>
        <dbReference type="ARBA" id="ARBA00023136"/>
    </source>
</evidence>
<keyword evidence="6 12" id="KW-0067">ATP-binding</keyword>
<dbReference type="GO" id="GO:0140359">
    <property type="term" value="F:ABC-type transporter activity"/>
    <property type="evidence" value="ECO:0007669"/>
    <property type="project" value="InterPro"/>
</dbReference>
<dbReference type="GO" id="GO:0016887">
    <property type="term" value="F:ATP hydrolysis activity"/>
    <property type="evidence" value="ECO:0007669"/>
    <property type="project" value="InterPro"/>
</dbReference>
<evidence type="ECO:0000313" key="12">
    <source>
        <dbReference type="EMBL" id="OWJ80295.1"/>
    </source>
</evidence>
<dbReference type="NCBIfam" id="TIGR02142">
    <property type="entry name" value="modC_ABC"/>
    <property type="match status" value="1"/>
</dbReference>
<dbReference type="InterPro" id="IPR011868">
    <property type="entry name" value="ModC_ABC_ATP-bd"/>
</dbReference>
<dbReference type="SUPFAM" id="SSF50331">
    <property type="entry name" value="MOP-like"/>
    <property type="match status" value="1"/>
</dbReference>
<dbReference type="SUPFAM" id="SSF52540">
    <property type="entry name" value="P-loop containing nucleoside triphosphate hydrolases"/>
    <property type="match status" value="1"/>
</dbReference>
<evidence type="ECO:0000256" key="5">
    <source>
        <dbReference type="ARBA" id="ARBA00022741"/>
    </source>
</evidence>
<organism evidence="12 13">
    <name type="scientific">Haematobacter genomosp. 1</name>
    <dbReference type="NCBI Taxonomy" id="366618"/>
    <lineage>
        <taxon>Bacteria</taxon>
        <taxon>Pseudomonadati</taxon>
        <taxon>Pseudomonadota</taxon>
        <taxon>Alphaproteobacteria</taxon>
        <taxon>Rhodobacterales</taxon>
        <taxon>Paracoccaceae</taxon>
        <taxon>Haematobacter</taxon>
    </lineage>
</organism>
<evidence type="ECO:0000256" key="6">
    <source>
        <dbReference type="ARBA" id="ARBA00022840"/>
    </source>
</evidence>
<dbReference type="InterPro" id="IPR008995">
    <property type="entry name" value="Mo/tungstate-bd_C_term_dom"/>
</dbReference>
<dbReference type="PANTHER" id="PTHR43514:SF10">
    <property type="entry name" value="MOLYBDENUM IMPORT ATP-BINDING PROTEIN MODC 2"/>
    <property type="match status" value="1"/>
</dbReference>
<dbReference type="AlphaFoldDB" id="A0A212AFP0"/>
<dbReference type="InterPro" id="IPR003439">
    <property type="entry name" value="ABC_transporter-like_ATP-bd"/>
</dbReference>
<evidence type="ECO:0000256" key="4">
    <source>
        <dbReference type="ARBA" id="ARBA00022519"/>
    </source>
</evidence>
<comment type="caution">
    <text evidence="12">The sequence shown here is derived from an EMBL/GenBank/DDBJ whole genome shotgun (WGS) entry which is preliminary data.</text>
</comment>
<gene>
    <name evidence="12" type="primary">modC</name>
    <name evidence="12" type="ORF">CDV49_03215</name>
</gene>
<evidence type="ECO:0000313" key="13">
    <source>
        <dbReference type="Proteomes" id="UP000196878"/>
    </source>
</evidence>
<dbReference type="GO" id="GO:0005524">
    <property type="term" value="F:ATP binding"/>
    <property type="evidence" value="ECO:0007669"/>
    <property type="project" value="UniProtKB-KW"/>
</dbReference>
<keyword evidence="1" id="KW-0813">Transport</keyword>
<feature type="domain" description="Mop" evidence="11">
    <location>
        <begin position="291"/>
        <end position="359"/>
    </location>
</feature>
<feature type="domain" description="ABC transporter" evidence="10">
    <location>
        <begin position="3"/>
        <end position="235"/>
    </location>
</feature>
<dbReference type="Pfam" id="PF00005">
    <property type="entry name" value="ABC_tran"/>
    <property type="match status" value="1"/>
</dbReference>
<dbReference type="InterPro" id="IPR003593">
    <property type="entry name" value="AAA+_ATPase"/>
</dbReference>
<name>A0A212AFP0_9RHOB</name>
<evidence type="ECO:0000259" key="11">
    <source>
        <dbReference type="PROSITE" id="PS51866"/>
    </source>
</evidence>
<dbReference type="Pfam" id="PF03459">
    <property type="entry name" value="TOBE"/>
    <property type="match status" value="1"/>
</dbReference>
<dbReference type="RefSeq" id="WP_088214127.1">
    <property type="nucleotide sequence ID" value="NZ_NIPW01000005.1"/>
</dbReference>
<sequence length="359" mass="38026">MSDRMQAVFKGHLGAFALDAAFAAPLTGITALFGPSGSGKTSVLRAIAGLNRLDGRFALGDDIWQDGRTFLPVHRRPIGYVFQEASLFPHIDVRSNLDYGRRRALAGGAREEIRLDEAVSLLGLAPLLNRGPSALSGGERQRVAIGRALLSQPRLLLMDEPLAALDRAAKAEILPYLESLRDRLAVPILYVSHDIAEVERLASHMVLLERGKVRASGPLVELESDPSLPLLRMPEAGVTLAGRVIGQDAAYGLIRIAVDGGELVAPGEGMGTVRLRISAADVSLSTRQPEGSSILNILPARIVAAEAEGAAMIVVLGLGPGGEGARLLSRVTRRSWDDLALSPGAAVFAQVKGLAFAPR</sequence>
<evidence type="ECO:0000259" key="10">
    <source>
        <dbReference type="PROSITE" id="PS50893"/>
    </source>
</evidence>
<dbReference type="InterPro" id="IPR005116">
    <property type="entry name" value="Transp-assoc_OB_typ1"/>
</dbReference>
<dbReference type="InterPro" id="IPR017871">
    <property type="entry name" value="ABC_transporter-like_CS"/>
</dbReference>
<evidence type="ECO:0000256" key="3">
    <source>
        <dbReference type="ARBA" id="ARBA00022505"/>
    </source>
</evidence>
<reference evidence="12 13" key="1">
    <citation type="submission" date="2016-12" db="EMBL/GenBank/DDBJ databases">
        <title>Comparison of Traditional DNA-DNA Hybridization with In Silico Genomic Analysis.</title>
        <authorList>
            <person name="Nicholson A.C."/>
            <person name="Humrighouse B.W."/>
            <person name="Graziano J."/>
            <person name="Lasker B."/>
            <person name="Whitney A.M."/>
            <person name="Mcquiston J.R."/>
        </authorList>
    </citation>
    <scope>NUCLEOTIDE SEQUENCE [LARGE SCALE GENOMIC DNA]</scope>
    <source>
        <strain evidence="12 13">H2240</strain>
    </source>
</reference>
<dbReference type="OrthoDB" id="9802264at2"/>
<keyword evidence="13" id="KW-1185">Reference proteome</keyword>
<dbReference type="PROSITE" id="PS51866">
    <property type="entry name" value="MOP"/>
    <property type="match status" value="1"/>
</dbReference>
<protein>
    <submittedName>
        <fullName evidence="12">Molybdenum ABC transporter ATP-binding protein</fullName>
    </submittedName>
</protein>
<dbReference type="Proteomes" id="UP000196878">
    <property type="component" value="Unassembled WGS sequence"/>
</dbReference>